<feature type="transmembrane region" description="Helical" evidence="7">
    <location>
        <begin position="6"/>
        <end position="28"/>
    </location>
</feature>
<keyword evidence="10" id="KW-1185">Reference proteome</keyword>
<evidence type="ECO:0000313" key="9">
    <source>
        <dbReference type="EMBL" id="CBY07788.1"/>
    </source>
</evidence>
<evidence type="ECO:0000256" key="7">
    <source>
        <dbReference type="RuleBase" id="RU079119"/>
    </source>
</evidence>
<gene>
    <name evidence="9" type="ORF">GSOID_T00003140001</name>
</gene>
<feature type="transmembrane region" description="Helical" evidence="7">
    <location>
        <begin position="200"/>
        <end position="226"/>
    </location>
</feature>
<dbReference type="InterPro" id="IPR039859">
    <property type="entry name" value="PFA4/ZDH16/20/ERF2-like"/>
</dbReference>
<feature type="domain" description="Palmitoyltransferase DHHC" evidence="8">
    <location>
        <begin position="114"/>
        <end position="236"/>
    </location>
</feature>
<comment type="domain">
    <text evidence="7">The DHHC domain is required for palmitoyltransferase activity.</text>
</comment>
<evidence type="ECO:0000259" key="8">
    <source>
        <dbReference type="Pfam" id="PF01529"/>
    </source>
</evidence>
<evidence type="ECO:0000256" key="1">
    <source>
        <dbReference type="ARBA" id="ARBA00004141"/>
    </source>
</evidence>
<keyword evidence="2 7" id="KW-0808">Transferase</keyword>
<dbReference type="EC" id="2.3.1.225" evidence="7"/>
<dbReference type="InterPro" id="IPR001594">
    <property type="entry name" value="Palmitoyltrfase_DHHC"/>
</dbReference>
<keyword evidence="5 7" id="KW-0472">Membrane</keyword>
<dbReference type="OrthoDB" id="9909019at2759"/>
<keyword evidence="6 7" id="KW-0012">Acyltransferase</keyword>
<dbReference type="Pfam" id="PF01529">
    <property type="entry name" value="DHHC"/>
    <property type="match status" value="1"/>
</dbReference>
<comment type="catalytic activity">
    <reaction evidence="7">
        <text>L-cysteinyl-[protein] + hexadecanoyl-CoA = S-hexadecanoyl-L-cysteinyl-[protein] + CoA</text>
        <dbReference type="Rhea" id="RHEA:36683"/>
        <dbReference type="Rhea" id="RHEA-COMP:10131"/>
        <dbReference type="Rhea" id="RHEA-COMP:11032"/>
        <dbReference type="ChEBI" id="CHEBI:29950"/>
        <dbReference type="ChEBI" id="CHEBI:57287"/>
        <dbReference type="ChEBI" id="CHEBI:57379"/>
        <dbReference type="ChEBI" id="CHEBI:74151"/>
        <dbReference type="EC" id="2.3.1.225"/>
    </reaction>
</comment>
<dbReference type="Proteomes" id="UP000001307">
    <property type="component" value="Unassembled WGS sequence"/>
</dbReference>
<evidence type="ECO:0000256" key="3">
    <source>
        <dbReference type="ARBA" id="ARBA00022692"/>
    </source>
</evidence>
<dbReference type="GO" id="GO:0016020">
    <property type="term" value="C:membrane"/>
    <property type="evidence" value="ECO:0007669"/>
    <property type="project" value="UniProtKB-SubCell"/>
</dbReference>
<evidence type="ECO:0000256" key="4">
    <source>
        <dbReference type="ARBA" id="ARBA00022989"/>
    </source>
</evidence>
<comment type="similarity">
    <text evidence="7">Belongs to the DHHC palmitoyltransferase family.</text>
</comment>
<dbReference type="FunCoup" id="E4X716">
    <property type="interactions" value="419"/>
</dbReference>
<dbReference type="PANTHER" id="PTHR12246">
    <property type="entry name" value="PALMITOYLTRANSFERASE ZDHHC16"/>
    <property type="match status" value="1"/>
</dbReference>
<dbReference type="InParanoid" id="E4X716"/>
<accession>E4X716</accession>
<organism evidence="9 10">
    <name type="scientific">Oikopleura dioica</name>
    <name type="common">Tunicate</name>
    <dbReference type="NCBI Taxonomy" id="34765"/>
    <lineage>
        <taxon>Eukaryota</taxon>
        <taxon>Metazoa</taxon>
        <taxon>Chordata</taxon>
        <taxon>Tunicata</taxon>
        <taxon>Appendicularia</taxon>
        <taxon>Copelata</taxon>
        <taxon>Oikopleuridae</taxon>
        <taxon>Oikopleura</taxon>
    </lineage>
</organism>
<keyword evidence="4 7" id="KW-1133">Transmembrane helix</keyword>
<feature type="transmembrane region" description="Helical" evidence="7">
    <location>
        <begin position="40"/>
        <end position="59"/>
    </location>
</feature>
<evidence type="ECO:0000256" key="2">
    <source>
        <dbReference type="ARBA" id="ARBA00022679"/>
    </source>
</evidence>
<evidence type="ECO:0000256" key="5">
    <source>
        <dbReference type="ARBA" id="ARBA00023136"/>
    </source>
</evidence>
<dbReference type="PROSITE" id="PS50216">
    <property type="entry name" value="DHHC"/>
    <property type="match status" value="1"/>
</dbReference>
<proteinExistence type="inferred from homology"/>
<protein>
    <recommendedName>
        <fullName evidence="7">Palmitoyltransferase</fullName>
        <ecNumber evidence="7">2.3.1.225</ecNumber>
    </recommendedName>
</protein>
<comment type="subcellular location">
    <subcellularLocation>
        <location evidence="1">Membrane</location>
        <topology evidence="1">Multi-pass membrane protein</topology>
    </subcellularLocation>
</comment>
<feature type="transmembrane region" description="Helical" evidence="7">
    <location>
        <begin position="159"/>
        <end position="179"/>
    </location>
</feature>
<name>E4X716_OIKDI</name>
<keyword evidence="3 7" id="KW-0812">Transmembrane</keyword>
<dbReference type="AlphaFoldDB" id="E4X716"/>
<dbReference type="EMBL" id="FN653027">
    <property type="protein sequence ID" value="CBY07788.1"/>
    <property type="molecule type" value="Genomic_DNA"/>
</dbReference>
<evidence type="ECO:0000256" key="6">
    <source>
        <dbReference type="ARBA" id="ARBA00023315"/>
    </source>
</evidence>
<dbReference type="GO" id="GO:0019706">
    <property type="term" value="F:protein-cysteine S-palmitoyltransferase activity"/>
    <property type="evidence" value="ECO:0007669"/>
    <property type="project" value="UniProtKB-EC"/>
</dbReference>
<evidence type="ECO:0000313" key="10">
    <source>
        <dbReference type="Proteomes" id="UP000001307"/>
    </source>
</evidence>
<reference evidence="9 10" key="1">
    <citation type="journal article" date="2010" name="Science">
        <title>Plasticity of animal genome architecture unmasked by rapid evolution of a pelagic tunicate.</title>
        <authorList>
            <person name="Denoeud F."/>
            <person name="Henriet S."/>
            <person name="Mungpakdee S."/>
            <person name="Aury J.M."/>
            <person name="Da Silva C."/>
            <person name="Brinkmann H."/>
            <person name="Mikhaleva J."/>
            <person name="Olsen L.C."/>
            <person name="Jubin C."/>
            <person name="Canestro C."/>
            <person name="Bouquet J.M."/>
            <person name="Danks G."/>
            <person name="Poulain J."/>
            <person name="Campsteijn C."/>
            <person name="Adamski M."/>
            <person name="Cross I."/>
            <person name="Yadetie F."/>
            <person name="Muffato M."/>
            <person name="Louis A."/>
            <person name="Butcher S."/>
            <person name="Tsagkogeorga G."/>
            <person name="Konrad A."/>
            <person name="Singh S."/>
            <person name="Jensen M.F."/>
            <person name="Cong E.H."/>
            <person name="Eikeseth-Otteraa H."/>
            <person name="Noel B."/>
            <person name="Anthouard V."/>
            <person name="Porcel B.M."/>
            <person name="Kachouri-Lafond R."/>
            <person name="Nishino A."/>
            <person name="Ugolini M."/>
            <person name="Chourrout P."/>
            <person name="Nishida H."/>
            <person name="Aasland R."/>
            <person name="Huzurbazar S."/>
            <person name="Westhof E."/>
            <person name="Delsuc F."/>
            <person name="Lehrach H."/>
            <person name="Reinhardt R."/>
            <person name="Weissenbach J."/>
            <person name="Roy S.W."/>
            <person name="Artiguenave F."/>
            <person name="Postlethwait J.H."/>
            <person name="Manak J.R."/>
            <person name="Thompson E.M."/>
            <person name="Jaillon O."/>
            <person name="Du Pasquier L."/>
            <person name="Boudinot P."/>
            <person name="Liberles D.A."/>
            <person name="Volff J.N."/>
            <person name="Philippe H."/>
            <person name="Lenhard B."/>
            <person name="Roest Crollius H."/>
            <person name="Wincker P."/>
            <person name="Chourrout D."/>
        </authorList>
    </citation>
    <scope>NUCLEOTIDE SEQUENCE [LARGE SCALE GENOMIC DNA]</scope>
</reference>
<sequence>MRWIPTLFVTGVIFWSYYAYVVELCILSKPKKTVSSNSERVAYLIMYHPLLMLFVWSYWQAVMTEPHYPKQDYFLSAEEQHKIENATTEEEQSLLLRQVARNLHVQNRTIGGSYRYCHITKCIKPDRAHYCSVTKRVVLKMDHFCPWVNNCVSWSNYKFFMLFLFYALMYCLFVCTTSFKYSLLFWKDELKDAQSARFHILFIFLVGSMFSFSVSVLFFYHMYLVFYNMTTLESFRSPVFANGIVDKRAYNVGRRKNFEEVFGTNAKLWLLPVFTSLGDGHVFPLRSQCEQDLERNYNHVSSSSESEFV</sequence>